<accession>A0ABT9P1E2</accession>
<evidence type="ECO:0000313" key="1">
    <source>
        <dbReference type="EMBL" id="MDP9826381.1"/>
    </source>
</evidence>
<reference evidence="1 2" key="1">
    <citation type="submission" date="2023-07" db="EMBL/GenBank/DDBJ databases">
        <title>Sequencing the genomes of 1000 actinobacteria strains.</title>
        <authorList>
            <person name="Klenk H.-P."/>
        </authorList>
    </citation>
    <scope>NUCLEOTIDE SEQUENCE [LARGE SCALE GENOMIC DNA]</scope>
    <source>
        <strain evidence="1 2">DSM 44388</strain>
    </source>
</reference>
<keyword evidence="2" id="KW-1185">Reference proteome</keyword>
<name>A0ABT9P1E2_9ACTN</name>
<organism evidence="1 2">
    <name type="scientific">Kineosporia succinea</name>
    <dbReference type="NCBI Taxonomy" id="84632"/>
    <lineage>
        <taxon>Bacteria</taxon>
        <taxon>Bacillati</taxon>
        <taxon>Actinomycetota</taxon>
        <taxon>Actinomycetes</taxon>
        <taxon>Kineosporiales</taxon>
        <taxon>Kineosporiaceae</taxon>
        <taxon>Kineosporia</taxon>
    </lineage>
</organism>
<dbReference type="RefSeq" id="WP_307241112.1">
    <property type="nucleotide sequence ID" value="NZ_JAUSQZ010000001.1"/>
</dbReference>
<protein>
    <submittedName>
        <fullName evidence="1">Uncharacterized protein</fullName>
    </submittedName>
</protein>
<proteinExistence type="predicted"/>
<dbReference type="EMBL" id="JAUSQZ010000001">
    <property type="protein sequence ID" value="MDP9826381.1"/>
    <property type="molecule type" value="Genomic_DNA"/>
</dbReference>
<comment type="caution">
    <text evidence="1">The sequence shown here is derived from an EMBL/GenBank/DDBJ whole genome shotgun (WGS) entry which is preliminary data.</text>
</comment>
<dbReference type="Proteomes" id="UP001235712">
    <property type="component" value="Unassembled WGS sequence"/>
</dbReference>
<sequence>MTAEASGLLIRAEAEIADAEAVSAEVVLTFDDSKIAGAVVVWSAKRPR</sequence>
<gene>
    <name evidence="1" type="ORF">J2S57_002130</name>
</gene>
<evidence type="ECO:0000313" key="2">
    <source>
        <dbReference type="Proteomes" id="UP001235712"/>
    </source>
</evidence>